<protein>
    <submittedName>
        <fullName evidence="1">Uncharacterized protein</fullName>
    </submittedName>
</protein>
<reference evidence="1 2" key="1">
    <citation type="journal article" date="2015" name="Nat. Commun.">
        <title>Lucilia cuprina genome unlocks parasitic fly biology to underpin future interventions.</title>
        <authorList>
            <person name="Anstead C.A."/>
            <person name="Korhonen P.K."/>
            <person name="Young N.D."/>
            <person name="Hall R.S."/>
            <person name="Jex A.R."/>
            <person name="Murali S.C."/>
            <person name="Hughes D.S."/>
            <person name="Lee S.F."/>
            <person name="Perry T."/>
            <person name="Stroehlein A.J."/>
            <person name="Ansell B.R."/>
            <person name="Breugelmans B."/>
            <person name="Hofmann A."/>
            <person name="Qu J."/>
            <person name="Dugan S."/>
            <person name="Lee S.L."/>
            <person name="Chao H."/>
            <person name="Dinh H."/>
            <person name="Han Y."/>
            <person name="Doddapaneni H.V."/>
            <person name="Worley K.C."/>
            <person name="Muzny D.M."/>
            <person name="Ioannidis P."/>
            <person name="Waterhouse R.M."/>
            <person name="Zdobnov E.M."/>
            <person name="James P.J."/>
            <person name="Bagnall N.H."/>
            <person name="Kotze A.C."/>
            <person name="Gibbs R.A."/>
            <person name="Richards S."/>
            <person name="Batterham P."/>
            <person name="Gasser R.B."/>
        </authorList>
    </citation>
    <scope>NUCLEOTIDE SEQUENCE [LARGE SCALE GENOMIC DNA]</scope>
    <source>
        <strain evidence="1 2">LS</strain>
        <tissue evidence="1">Full body</tissue>
    </source>
</reference>
<name>A0A0L0CBM6_LUCCU</name>
<keyword evidence="2" id="KW-1185">Reference proteome</keyword>
<accession>A0A0L0CBM6</accession>
<dbReference type="Proteomes" id="UP000037069">
    <property type="component" value="Unassembled WGS sequence"/>
</dbReference>
<evidence type="ECO:0000313" key="1">
    <source>
        <dbReference type="EMBL" id="KNC29635.1"/>
    </source>
</evidence>
<evidence type="ECO:0000313" key="2">
    <source>
        <dbReference type="Proteomes" id="UP000037069"/>
    </source>
</evidence>
<gene>
    <name evidence="1" type="ORF">FF38_00631</name>
</gene>
<comment type="caution">
    <text evidence="1">The sequence shown here is derived from an EMBL/GenBank/DDBJ whole genome shotgun (WGS) entry which is preliminary data.</text>
</comment>
<sequence length="100" mass="11341">MKVIMMMVVLVVTLDVSMLNSLIYLMMITTIVGRCSSISYFSNSWCSISYLGYSWCGIGYFGNWYCCGYSYWFSNDGLTGFFNNCIETINFIGSIGDLNE</sequence>
<proteinExistence type="predicted"/>
<dbReference type="AlphaFoldDB" id="A0A0L0CBM6"/>
<dbReference type="EMBL" id="JRES01000645">
    <property type="protein sequence ID" value="KNC29635.1"/>
    <property type="molecule type" value="Genomic_DNA"/>
</dbReference>
<organism evidence="1 2">
    <name type="scientific">Lucilia cuprina</name>
    <name type="common">Green bottle fly</name>
    <name type="synonym">Australian sheep blowfly</name>
    <dbReference type="NCBI Taxonomy" id="7375"/>
    <lineage>
        <taxon>Eukaryota</taxon>
        <taxon>Metazoa</taxon>
        <taxon>Ecdysozoa</taxon>
        <taxon>Arthropoda</taxon>
        <taxon>Hexapoda</taxon>
        <taxon>Insecta</taxon>
        <taxon>Pterygota</taxon>
        <taxon>Neoptera</taxon>
        <taxon>Endopterygota</taxon>
        <taxon>Diptera</taxon>
        <taxon>Brachycera</taxon>
        <taxon>Muscomorpha</taxon>
        <taxon>Oestroidea</taxon>
        <taxon>Calliphoridae</taxon>
        <taxon>Luciliinae</taxon>
        <taxon>Lucilia</taxon>
    </lineage>
</organism>